<dbReference type="GO" id="GO:0046076">
    <property type="term" value="P:dTTP catabolic process"/>
    <property type="evidence" value="ECO:0007669"/>
    <property type="project" value="TreeGrafter"/>
</dbReference>
<dbReference type="GO" id="GO:0006950">
    <property type="term" value="P:response to stress"/>
    <property type="evidence" value="ECO:0007669"/>
    <property type="project" value="UniProtKB-ARBA"/>
</dbReference>
<evidence type="ECO:0000256" key="1">
    <source>
        <dbReference type="ARBA" id="ARBA00052141"/>
    </source>
</evidence>
<comment type="similarity">
    <text evidence="2">Belongs to the nucleoside triphosphate pyrophosphohydrolase family.</text>
</comment>
<dbReference type="PANTHER" id="PTHR30522:SF0">
    <property type="entry name" value="NUCLEOSIDE TRIPHOSPHATE PYROPHOSPHOHYDROLASE"/>
    <property type="match status" value="1"/>
</dbReference>
<evidence type="ECO:0000256" key="4">
    <source>
        <dbReference type="ARBA" id="ARBA00074799"/>
    </source>
</evidence>
<evidence type="ECO:0000313" key="6">
    <source>
        <dbReference type="EMBL" id="HGG99079.1"/>
    </source>
</evidence>
<dbReference type="EC" id="3.6.1.8" evidence="3"/>
<dbReference type="GO" id="GO:0046052">
    <property type="term" value="P:UTP catabolic process"/>
    <property type="evidence" value="ECO:0007669"/>
    <property type="project" value="TreeGrafter"/>
</dbReference>
<dbReference type="GO" id="GO:0047693">
    <property type="term" value="F:ATP diphosphatase activity"/>
    <property type="evidence" value="ECO:0007669"/>
    <property type="project" value="UniProtKB-EC"/>
</dbReference>
<dbReference type="AlphaFoldDB" id="A0A7C4EJS8"/>
<dbReference type="FunFam" id="1.10.287.1080:FF:000001">
    <property type="entry name" value="Nucleoside triphosphate pyrophosphohydrolase"/>
    <property type="match status" value="1"/>
</dbReference>
<dbReference type="FunFam" id="1.10.287.1080:FF:000003">
    <property type="entry name" value="Nucleoside triphosphate pyrophosphohydrolase"/>
    <property type="match status" value="1"/>
</dbReference>
<evidence type="ECO:0000256" key="3">
    <source>
        <dbReference type="ARBA" id="ARBA00066372"/>
    </source>
</evidence>
<dbReference type="InterPro" id="IPR011551">
    <property type="entry name" value="NTP_PyrPHydrolase_MazG"/>
</dbReference>
<gene>
    <name evidence="6" type="ORF">ENV75_01310</name>
</gene>
<dbReference type="SUPFAM" id="SSF101386">
    <property type="entry name" value="all-alpha NTP pyrophosphatases"/>
    <property type="match status" value="2"/>
</dbReference>
<organism evidence="6">
    <name type="scientific">Thermodesulfovibrio aggregans</name>
    <dbReference type="NCBI Taxonomy" id="86166"/>
    <lineage>
        <taxon>Bacteria</taxon>
        <taxon>Pseudomonadati</taxon>
        <taxon>Nitrospirota</taxon>
        <taxon>Thermodesulfovibrionia</taxon>
        <taxon>Thermodesulfovibrionales</taxon>
        <taxon>Thermodesulfovibrionaceae</taxon>
        <taxon>Thermodesulfovibrio</taxon>
    </lineage>
</organism>
<dbReference type="EMBL" id="DTHO01000011">
    <property type="protein sequence ID" value="HGG99079.1"/>
    <property type="molecule type" value="Genomic_DNA"/>
</dbReference>
<dbReference type="InterPro" id="IPR048015">
    <property type="entry name" value="NTP-PPase_MazG-like_N"/>
</dbReference>
<dbReference type="Gene3D" id="1.10.287.1080">
    <property type="entry name" value="MazG-like"/>
    <property type="match status" value="2"/>
</dbReference>
<reference evidence="6" key="1">
    <citation type="journal article" date="2020" name="mSystems">
        <title>Genome- and Community-Level Interaction Insights into Carbon Utilization and Element Cycling Functions of Hydrothermarchaeota in Hydrothermal Sediment.</title>
        <authorList>
            <person name="Zhou Z."/>
            <person name="Liu Y."/>
            <person name="Xu W."/>
            <person name="Pan J."/>
            <person name="Luo Z.H."/>
            <person name="Li M."/>
        </authorList>
    </citation>
    <scope>NUCLEOTIDE SEQUENCE [LARGE SCALE GENOMIC DNA]</scope>
    <source>
        <strain evidence="6">SpSt-788</strain>
    </source>
</reference>
<evidence type="ECO:0000259" key="5">
    <source>
        <dbReference type="Pfam" id="PF03819"/>
    </source>
</evidence>
<dbReference type="InterPro" id="IPR048011">
    <property type="entry name" value="NTP-PPase_MazG-like_C"/>
</dbReference>
<feature type="domain" description="NTP pyrophosphohydrolase MazG-like" evidence="5">
    <location>
        <begin position="163"/>
        <end position="225"/>
    </location>
</feature>
<evidence type="ECO:0000256" key="2">
    <source>
        <dbReference type="ARBA" id="ARBA00061115"/>
    </source>
</evidence>
<dbReference type="CDD" id="cd11529">
    <property type="entry name" value="NTP-PPase_MazG_Cterm"/>
    <property type="match status" value="1"/>
</dbReference>
<feature type="domain" description="NTP pyrophosphohydrolase MazG-like" evidence="5">
    <location>
        <begin position="27"/>
        <end position="100"/>
    </location>
</feature>
<dbReference type="GO" id="GO:0046061">
    <property type="term" value="P:dATP catabolic process"/>
    <property type="evidence" value="ECO:0007669"/>
    <property type="project" value="TreeGrafter"/>
</dbReference>
<protein>
    <recommendedName>
        <fullName evidence="4">Nucleoside triphosphate pyrophosphohydrolase</fullName>
        <ecNumber evidence="3">3.6.1.8</ecNumber>
    </recommendedName>
</protein>
<name>A0A7C4EJS8_9BACT</name>
<dbReference type="NCBIfam" id="TIGR00444">
    <property type="entry name" value="mazG"/>
    <property type="match status" value="1"/>
</dbReference>
<dbReference type="GO" id="GO:0006203">
    <property type="term" value="P:dGTP catabolic process"/>
    <property type="evidence" value="ECO:0007669"/>
    <property type="project" value="TreeGrafter"/>
</dbReference>
<accession>A0A7C4EJS8</accession>
<dbReference type="GO" id="GO:0046047">
    <property type="term" value="P:TTP catabolic process"/>
    <property type="evidence" value="ECO:0007669"/>
    <property type="project" value="TreeGrafter"/>
</dbReference>
<comment type="catalytic activity">
    <reaction evidence="1">
        <text>ATP + H2O = AMP + diphosphate + H(+)</text>
        <dbReference type="Rhea" id="RHEA:14245"/>
        <dbReference type="ChEBI" id="CHEBI:15377"/>
        <dbReference type="ChEBI" id="CHEBI:15378"/>
        <dbReference type="ChEBI" id="CHEBI:30616"/>
        <dbReference type="ChEBI" id="CHEBI:33019"/>
        <dbReference type="ChEBI" id="CHEBI:456215"/>
        <dbReference type="EC" id="3.6.1.8"/>
    </reaction>
</comment>
<dbReference type="Pfam" id="PF03819">
    <property type="entry name" value="MazG"/>
    <property type="match status" value="2"/>
</dbReference>
<dbReference type="NCBIfam" id="NF007113">
    <property type="entry name" value="PRK09562.1"/>
    <property type="match status" value="1"/>
</dbReference>
<keyword evidence="6" id="KW-0378">Hydrolase</keyword>
<dbReference type="PANTHER" id="PTHR30522">
    <property type="entry name" value="NUCLEOSIDE TRIPHOSPHATE PYROPHOSPHOHYDROLASE"/>
    <property type="match status" value="1"/>
</dbReference>
<dbReference type="InterPro" id="IPR004518">
    <property type="entry name" value="MazG-like_dom"/>
</dbReference>
<sequence>MSEKFQKLVEIIEKLRSEKGCPWDRVQTHDTLKRYLLEETYELIEAIEKKDDKAIKEELGDLLLQIVLHSQIAKEDGKFNIDDVIEKICKKMISRHPHVFGEAYFETPEEVINQWDERKRQEGKLSCSILEGIPIALPSLLRAYKIQSRVSKVGFDWDSVQGIFSKIEEEIKELKNAIKSGDKDKMEEEIGDLLFSVVNLARFLKIDPEGALRKTNRKFEERFKKLEKLAQQKGRSLKDMSLSEMDSLWDEIKKRFDIF</sequence>
<dbReference type="GO" id="GO:0046081">
    <property type="term" value="P:dUTP catabolic process"/>
    <property type="evidence" value="ECO:0007669"/>
    <property type="project" value="TreeGrafter"/>
</dbReference>
<proteinExistence type="inferred from homology"/>
<comment type="caution">
    <text evidence="6">The sequence shown here is derived from an EMBL/GenBank/DDBJ whole genome shotgun (WGS) entry which is preliminary data.</text>
</comment>
<dbReference type="CDD" id="cd11528">
    <property type="entry name" value="NTP-PPase_MazG_Nterm"/>
    <property type="match status" value="1"/>
</dbReference>